<feature type="domain" description="BRCT" evidence="1">
    <location>
        <begin position="15"/>
        <end position="67"/>
    </location>
</feature>
<dbReference type="Pfam" id="PF00533">
    <property type="entry name" value="BRCT"/>
    <property type="match status" value="1"/>
</dbReference>
<dbReference type="InterPro" id="IPR036420">
    <property type="entry name" value="BRCT_dom_sf"/>
</dbReference>
<keyword evidence="3" id="KW-1185">Reference proteome</keyword>
<sequence>MSTRRRAAAAVAADSAPQPLDGYKIVLSGKFSHLGHTQGSLEKLVRTLGGSTSSSVTSATTHVVCTEFDYNSGYVGATSTPRQAGS</sequence>
<organism evidence="2 3">
    <name type="scientific">Clonostachys byssicola</name>
    <dbReference type="NCBI Taxonomy" id="160290"/>
    <lineage>
        <taxon>Eukaryota</taxon>
        <taxon>Fungi</taxon>
        <taxon>Dikarya</taxon>
        <taxon>Ascomycota</taxon>
        <taxon>Pezizomycotina</taxon>
        <taxon>Sordariomycetes</taxon>
        <taxon>Hypocreomycetidae</taxon>
        <taxon>Hypocreales</taxon>
        <taxon>Bionectriaceae</taxon>
        <taxon>Clonostachys</taxon>
    </lineage>
</organism>
<evidence type="ECO:0000313" key="3">
    <source>
        <dbReference type="Proteomes" id="UP000754883"/>
    </source>
</evidence>
<evidence type="ECO:0000313" key="2">
    <source>
        <dbReference type="EMBL" id="CAG9982747.1"/>
    </source>
</evidence>
<dbReference type="SUPFAM" id="SSF52113">
    <property type="entry name" value="BRCT domain"/>
    <property type="match status" value="1"/>
</dbReference>
<evidence type="ECO:0000259" key="1">
    <source>
        <dbReference type="PROSITE" id="PS50172"/>
    </source>
</evidence>
<dbReference type="EMBL" id="CABFNO020001350">
    <property type="protein sequence ID" value="CAG9982747.1"/>
    <property type="molecule type" value="Genomic_DNA"/>
</dbReference>
<reference evidence="3" key="1">
    <citation type="submission" date="2019-06" db="EMBL/GenBank/DDBJ databases">
        <authorList>
            <person name="Broberg M."/>
        </authorList>
    </citation>
    <scope>NUCLEOTIDE SEQUENCE [LARGE SCALE GENOMIC DNA]</scope>
</reference>
<dbReference type="PROSITE" id="PS50172">
    <property type="entry name" value="BRCT"/>
    <property type="match status" value="1"/>
</dbReference>
<gene>
    <name evidence="2" type="ORF">CBYS24578_00011025</name>
</gene>
<name>A0A9N9UC03_9HYPO</name>
<proteinExistence type="predicted"/>
<accession>A0A9N9UC03</accession>
<dbReference type="InterPro" id="IPR001357">
    <property type="entry name" value="BRCT_dom"/>
</dbReference>
<comment type="caution">
    <text evidence="2">The sequence shown here is derived from an EMBL/GenBank/DDBJ whole genome shotgun (WGS) entry which is preliminary data.</text>
</comment>
<dbReference type="AlphaFoldDB" id="A0A9N9UC03"/>
<protein>
    <recommendedName>
        <fullName evidence="1">BRCT domain-containing protein</fullName>
    </recommendedName>
</protein>
<dbReference type="Proteomes" id="UP000754883">
    <property type="component" value="Unassembled WGS sequence"/>
</dbReference>
<dbReference type="Gene3D" id="3.40.50.10190">
    <property type="entry name" value="BRCT domain"/>
    <property type="match status" value="1"/>
</dbReference>
<reference evidence="2 3" key="2">
    <citation type="submission" date="2021-10" db="EMBL/GenBank/DDBJ databases">
        <authorList>
            <person name="Piombo E."/>
        </authorList>
    </citation>
    <scope>NUCLEOTIDE SEQUENCE [LARGE SCALE GENOMIC DNA]</scope>
</reference>